<dbReference type="VEuPathDB" id="FungiDB:CJI96_0002617"/>
<dbReference type="GO" id="GO:0015031">
    <property type="term" value="P:protein transport"/>
    <property type="evidence" value="ECO:0007669"/>
    <property type="project" value="UniProtKB-KW"/>
</dbReference>
<evidence type="ECO:0000256" key="7">
    <source>
        <dbReference type="ARBA" id="ARBA00023136"/>
    </source>
</evidence>
<dbReference type="VEuPathDB" id="FungiDB:CJJ07_000841"/>
<sequence>MYASYLAGNDEFVYPAFIARDDFADKADFDPDSFLYDNHRFTSLDSLHKDLQHLSQSLNQNLLDLVNNEYSLFIQLGQSISGCLDLIDNISLDVGKFDQQLRNAKVNLTESSAAAERALQHKRRLNVLKNKAKLILLLNELCLSFEMLLGLEIGELSPERLKPKLSTLATLYLSATKIFAILTESNGDENSCVFFDKVLKTKLLSLQLEYKAYIHETLKRVKAEPKDYSDVIMMLLHCKRIVGSLSDGK</sequence>
<dbReference type="VEuPathDB" id="FungiDB:CJJ09_000011"/>
<keyword evidence="6" id="KW-0333">Golgi apparatus</keyword>
<evidence type="ECO:0000313" key="10">
    <source>
        <dbReference type="EMBL" id="KNE02849.1"/>
    </source>
</evidence>
<evidence type="ECO:0000256" key="4">
    <source>
        <dbReference type="ARBA" id="ARBA00022448"/>
    </source>
</evidence>
<dbReference type="PANTHER" id="PTHR12961:SF0">
    <property type="entry name" value="CONSERVED OLIGOMERIC GOLGI COMPLEX SUBUNIT 2"/>
    <property type="match status" value="1"/>
</dbReference>
<dbReference type="VEuPathDB" id="FungiDB:CJI97_004158"/>
<keyword evidence="7" id="KW-0472">Membrane</keyword>
<evidence type="ECO:0000259" key="9">
    <source>
        <dbReference type="Pfam" id="PF06148"/>
    </source>
</evidence>
<dbReference type="GO" id="GO:0000139">
    <property type="term" value="C:Golgi membrane"/>
    <property type="evidence" value="ECO:0007669"/>
    <property type="project" value="UniProtKB-SubCell"/>
</dbReference>
<evidence type="ECO:0000256" key="2">
    <source>
        <dbReference type="ARBA" id="ARBA00007603"/>
    </source>
</evidence>
<accession>A0A0L0P935</accession>
<name>A0A0L0P935_CANAR</name>
<evidence type="ECO:0000256" key="3">
    <source>
        <dbReference type="ARBA" id="ARBA00020977"/>
    </source>
</evidence>
<organism evidence="10 11">
    <name type="scientific">Candidozyma auris</name>
    <name type="common">Yeast</name>
    <name type="synonym">Candida auris</name>
    <dbReference type="NCBI Taxonomy" id="498019"/>
    <lineage>
        <taxon>Eukaryota</taxon>
        <taxon>Fungi</taxon>
        <taxon>Dikarya</taxon>
        <taxon>Ascomycota</taxon>
        <taxon>Saccharomycotina</taxon>
        <taxon>Pichiomycetes</taxon>
        <taxon>Metschnikowiaceae</taxon>
        <taxon>Candidozyma</taxon>
    </lineage>
</organism>
<dbReference type="VEuPathDB" id="FungiDB:QG37_00010"/>
<dbReference type="InterPro" id="IPR024602">
    <property type="entry name" value="COG_su2_N"/>
</dbReference>
<dbReference type="AlphaFoldDB" id="A0A0L0P935"/>
<evidence type="ECO:0000313" key="11">
    <source>
        <dbReference type="Proteomes" id="UP000037122"/>
    </source>
</evidence>
<comment type="subcellular location">
    <subcellularLocation>
        <location evidence="1">Golgi apparatus membrane</location>
        <topology evidence="1">Peripheral membrane protein</topology>
    </subcellularLocation>
</comment>
<comment type="caution">
    <text evidence="10">The sequence shown here is derived from an EMBL/GenBank/DDBJ whole genome shotgun (WGS) entry which is preliminary data.</text>
</comment>
<dbReference type="GO" id="GO:0006891">
    <property type="term" value="P:intra-Golgi vesicle-mediated transport"/>
    <property type="evidence" value="ECO:0007669"/>
    <property type="project" value="TreeGrafter"/>
</dbReference>
<dbReference type="Pfam" id="PF06148">
    <property type="entry name" value="COG2_N"/>
    <property type="match status" value="1"/>
</dbReference>
<keyword evidence="4" id="KW-0813">Transport</keyword>
<dbReference type="PANTHER" id="PTHR12961">
    <property type="entry name" value="CONSERVED OLIGOMERIC GOLGI COMPLEX COMPONENT 2"/>
    <property type="match status" value="1"/>
</dbReference>
<dbReference type="VEuPathDB" id="FungiDB:B9J08_004090"/>
<reference evidence="11" key="1">
    <citation type="journal article" date="2015" name="BMC Genomics">
        <title>Draft genome of a commonly misdiagnosed multidrug resistant pathogen Candida auris.</title>
        <authorList>
            <person name="Chatterjee S."/>
            <person name="Alampalli S.V."/>
            <person name="Nageshan R.K."/>
            <person name="Chettiar S.T."/>
            <person name="Joshi S."/>
            <person name="Tatu U.S."/>
        </authorList>
    </citation>
    <scope>NUCLEOTIDE SEQUENCE [LARGE SCALE GENOMIC DNA]</scope>
    <source>
        <strain evidence="11">6684</strain>
    </source>
</reference>
<dbReference type="GO" id="GO:0017119">
    <property type="term" value="C:Golgi transport complex"/>
    <property type="evidence" value="ECO:0007669"/>
    <property type="project" value="TreeGrafter"/>
</dbReference>
<evidence type="ECO:0000256" key="5">
    <source>
        <dbReference type="ARBA" id="ARBA00022927"/>
    </source>
</evidence>
<comment type="similarity">
    <text evidence="2">Belongs to the COG2 family.</text>
</comment>
<evidence type="ECO:0000256" key="8">
    <source>
        <dbReference type="ARBA" id="ARBA00031344"/>
    </source>
</evidence>
<dbReference type="GO" id="GO:0007030">
    <property type="term" value="P:Golgi organization"/>
    <property type="evidence" value="ECO:0007669"/>
    <property type="project" value="InterPro"/>
</dbReference>
<gene>
    <name evidence="10" type="ORF">QG37_00010</name>
</gene>
<feature type="domain" description="Conserved oligomeric Golgi complex subunit 2 N-terminal" evidence="9">
    <location>
        <begin position="26"/>
        <end position="90"/>
    </location>
</feature>
<protein>
    <recommendedName>
        <fullName evidence="3">Conserved oligomeric Golgi complex subunit 2</fullName>
    </recommendedName>
    <alternativeName>
        <fullName evidence="8">Component of oligomeric Golgi complex 2</fullName>
    </alternativeName>
</protein>
<dbReference type="EMBL" id="LGST01000001">
    <property type="protein sequence ID" value="KNE02849.1"/>
    <property type="molecule type" value="Genomic_DNA"/>
</dbReference>
<dbReference type="InterPro" id="IPR009316">
    <property type="entry name" value="COG2"/>
</dbReference>
<evidence type="ECO:0000256" key="6">
    <source>
        <dbReference type="ARBA" id="ARBA00023034"/>
    </source>
</evidence>
<proteinExistence type="inferred from homology"/>
<evidence type="ECO:0000256" key="1">
    <source>
        <dbReference type="ARBA" id="ARBA00004395"/>
    </source>
</evidence>
<dbReference type="Proteomes" id="UP000037122">
    <property type="component" value="Unassembled WGS sequence"/>
</dbReference>
<keyword evidence="5" id="KW-0653">Protein transport</keyword>